<dbReference type="GO" id="GO:0044718">
    <property type="term" value="P:siderophore transmembrane transport"/>
    <property type="evidence" value="ECO:0007669"/>
    <property type="project" value="TreeGrafter"/>
</dbReference>
<dbReference type="Pfam" id="PF00593">
    <property type="entry name" value="TonB_dep_Rec_b-barrel"/>
    <property type="match status" value="1"/>
</dbReference>
<dbReference type="GO" id="GO:0015344">
    <property type="term" value="F:siderophore uptake transmembrane transporter activity"/>
    <property type="evidence" value="ECO:0007669"/>
    <property type="project" value="TreeGrafter"/>
</dbReference>
<evidence type="ECO:0000256" key="8">
    <source>
        <dbReference type="ARBA" id="ARBA00023136"/>
    </source>
</evidence>
<organism evidence="14 15">
    <name type="scientific">Bacterioplanes sanyensis</name>
    <dbReference type="NCBI Taxonomy" id="1249553"/>
    <lineage>
        <taxon>Bacteria</taxon>
        <taxon>Pseudomonadati</taxon>
        <taxon>Pseudomonadota</taxon>
        <taxon>Gammaproteobacteria</taxon>
        <taxon>Oceanospirillales</taxon>
        <taxon>Oceanospirillaceae</taxon>
        <taxon>Bacterioplanes</taxon>
    </lineage>
</organism>
<evidence type="ECO:0000256" key="11">
    <source>
        <dbReference type="RuleBase" id="RU003357"/>
    </source>
</evidence>
<dbReference type="InterPro" id="IPR012910">
    <property type="entry name" value="Plug_dom"/>
</dbReference>
<evidence type="ECO:0000256" key="1">
    <source>
        <dbReference type="ARBA" id="ARBA00004571"/>
    </source>
</evidence>
<dbReference type="AlphaFoldDB" id="A0A222FJF3"/>
<accession>A0A222FJF3</accession>
<protein>
    <recommendedName>
        <fullName evidence="16">TonB-dependent receptor plug domain-containing protein</fullName>
    </recommendedName>
</protein>
<evidence type="ECO:0000256" key="3">
    <source>
        <dbReference type="ARBA" id="ARBA00022448"/>
    </source>
</evidence>
<dbReference type="Pfam" id="PF07715">
    <property type="entry name" value="Plug"/>
    <property type="match status" value="1"/>
</dbReference>
<keyword evidence="4" id="KW-1134">Transmembrane beta strand</keyword>
<evidence type="ECO:0000259" key="13">
    <source>
        <dbReference type="Pfam" id="PF07715"/>
    </source>
</evidence>
<keyword evidence="3" id="KW-0813">Transport</keyword>
<reference evidence="14 15" key="1">
    <citation type="submission" date="2017-07" db="EMBL/GenBank/DDBJ databases">
        <title>Annotated genome sequence of Bacterioplanes sanyensis isolated from Red Sea.</title>
        <authorList>
            <person name="Rehman Z.U."/>
        </authorList>
    </citation>
    <scope>NUCLEOTIDE SEQUENCE [LARGE SCALE GENOMIC DNA]</scope>
    <source>
        <strain evidence="14 15">NV9</strain>
    </source>
</reference>
<dbReference type="GO" id="GO:0009279">
    <property type="term" value="C:cell outer membrane"/>
    <property type="evidence" value="ECO:0007669"/>
    <property type="project" value="UniProtKB-SubCell"/>
</dbReference>
<keyword evidence="5" id="KW-0812">Transmembrane</keyword>
<dbReference type="InterPro" id="IPR036942">
    <property type="entry name" value="Beta-barrel_TonB_sf"/>
</dbReference>
<evidence type="ECO:0000256" key="5">
    <source>
        <dbReference type="ARBA" id="ARBA00022692"/>
    </source>
</evidence>
<feature type="domain" description="TonB-dependent receptor-like beta-barrel" evidence="12">
    <location>
        <begin position="177"/>
        <end position="583"/>
    </location>
</feature>
<keyword evidence="10" id="KW-0998">Cell outer membrane</keyword>
<keyword evidence="8 11" id="KW-0472">Membrane</keyword>
<sequence>MASCGLLPIGIYPMKTGRSSTFVRSRSWCKPMASNCCWLRSNNLMRWLLLLLFSAQPAVADTYTADDFAAHLPETLLDMLQLLPGVSISGDADQRRIQVSGTPSGQTRLLIDGVALPDRDGSGQSLAASIPAAAVASIELDADNPDPLGLGSAIIRVQLHNASSTSPGGELRVRLTGSQDGAAALRWNSRQQQWQLMHSGSRFDDQQSLFSGQQQWQWSNHDIDAQWLWIAAEQNNPDASPVDTDSARLQLNSRHSWPSIGARNRLTISQFEQDFSPLQQHTQQWQWLATLEGLQGEHRWQIQTELQHEQRRQSRGSRYRLDEDSFGLTLRDRWQLNPDLHMTLGYRMQSYQQRLRRSGPMALKERNTDTHWLPFVHLHYQYDDRNQLHWQLSQHSQLPSSEQRLSVDGALVGNPQLQAEILNRMQLSWRHESLDNDIWQLRWIRQTWHNSLVAQALTDNSVQLINSDEVQQLHGYEVQWQGDQYLFQQPWRTTASIGLYRWRGRESRTQPRTISAEFAQARFALVHIVSAQLRWAMDWQWQSRSQDYSSLLPDTPAPAGYRSALNLSWLPLNQWHLNARLGYHRPGLMTQTYNRVGQWDWHAGVRYRW</sequence>
<evidence type="ECO:0000256" key="7">
    <source>
        <dbReference type="ARBA" id="ARBA00023077"/>
    </source>
</evidence>
<evidence type="ECO:0000256" key="4">
    <source>
        <dbReference type="ARBA" id="ARBA00022452"/>
    </source>
</evidence>
<dbReference type="Gene3D" id="2.40.170.20">
    <property type="entry name" value="TonB-dependent receptor, beta-barrel domain"/>
    <property type="match status" value="1"/>
</dbReference>
<evidence type="ECO:0000313" key="15">
    <source>
        <dbReference type="Proteomes" id="UP000202440"/>
    </source>
</evidence>
<name>A0A222FJF3_9GAMM</name>
<dbReference type="KEGG" id="bsan:CHH28_08010"/>
<dbReference type="PANTHER" id="PTHR30069:SF29">
    <property type="entry name" value="HEMOGLOBIN AND HEMOGLOBIN-HAPTOGLOBIN-BINDING PROTEIN 1-RELATED"/>
    <property type="match status" value="1"/>
</dbReference>
<dbReference type="Proteomes" id="UP000202440">
    <property type="component" value="Chromosome"/>
</dbReference>
<dbReference type="Gene3D" id="2.170.130.10">
    <property type="entry name" value="TonB-dependent receptor, plug domain"/>
    <property type="match status" value="1"/>
</dbReference>
<dbReference type="PANTHER" id="PTHR30069">
    <property type="entry name" value="TONB-DEPENDENT OUTER MEMBRANE RECEPTOR"/>
    <property type="match status" value="1"/>
</dbReference>
<evidence type="ECO:0000259" key="12">
    <source>
        <dbReference type="Pfam" id="PF00593"/>
    </source>
</evidence>
<dbReference type="EMBL" id="CP022530">
    <property type="protein sequence ID" value="ASP38624.1"/>
    <property type="molecule type" value="Genomic_DNA"/>
</dbReference>
<evidence type="ECO:0000256" key="10">
    <source>
        <dbReference type="ARBA" id="ARBA00023237"/>
    </source>
</evidence>
<keyword evidence="9" id="KW-0675">Receptor</keyword>
<evidence type="ECO:0000313" key="14">
    <source>
        <dbReference type="EMBL" id="ASP38624.1"/>
    </source>
</evidence>
<evidence type="ECO:0000256" key="2">
    <source>
        <dbReference type="ARBA" id="ARBA00008143"/>
    </source>
</evidence>
<feature type="domain" description="TonB-dependent receptor plug" evidence="13">
    <location>
        <begin position="56"/>
        <end position="140"/>
    </location>
</feature>
<gene>
    <name evidence="14" type="ORF">CHH28_08010</name>
</gene>
<dbReference type="InterPro" id="IPR037066">
    <property type="entry name" value="Plug_dom_sf"/>
</dbReference>
<dbReference type="SUPFAM" id="SSF56935">
    <property type="entry name" value="Porins"/>
    <property type="match status" value="1"/>
</dbReference>
<keyword evidence="15" id="KW-1185">Reference proteome</keyword>
<dbReference type="InterPro" id="IPR039426">
    <property type="entry name" value="TonB-dep_rcpt-like"/>
</dbReference>
<keyword evidence="7 11" id="KW-0798">TonB box</keyword>
<evidence type="ECO:0000256" key="9">
    <source>
        <dbReference type="ARBA" id="ARBA00023170"/>
    </source>
</evidence>
<evidence type="ECO:0008006" key="16">
    <source>
        <dbReference type="Google" id="ProtNLM"/>
    </source>
</evidence>
<evidence type="ECO:0000256" key="6">
    <source>
        <dbReference type="ARBA" id="ARBA00022729"/>
    </source>
</evidence>
<dbReference type="InterPro" id="IPR000531">
    <property type="entry name" value="Beta-barrel_TonB"/>
</dbReference>
<comment type="similarity">
    <text evidence="2">Belongs to the TonB-dependent receptor family. Hemoglobin/haptoglobin binding protein subfamily.</text>
</comment>
<comment type="subcellular location">
    <subcellularLocation>
        <location evidence="1">Cell outer membrane</location>
        <topology evidence="1">Multi-pass membrane protein</topology>
    </subcellularLocation>
</comment>
<proteinExistence type="inferred from homology"/>
<keyword evidence="6" id="KW-0732">Signal</keyword>